<sequence>MTDSNTGCRRSASPPPPSTQRQREKAGPAGRLRWRRRLYAELQANASIYIPLWSNPSPEFEGLLYTYIADFLRQYPNELPPALTGNYVSWARGAVRCSTSSELPPEFLAALTDRRHQAEGVRKLRRETGAMLFKPVQAWADFKQTASIVTITLLPIPYPPVGHHVAEDADIYSTWVTWQKNYELPDSRKPRYPVHLLDRSKLAYTVPAELNCVLVDKDTGELAAVVIRNLCGNLELLRWAKVVITAAVIARKSIRLEDPGEIVIGGFSAGALSSPQFGFAKNLLRKTDPEDAAKDQTDIATLMTIFWLLAAGSMPREVIQDLRSYYNLHNIPRLDPNWPYVEEGVTGALQLPMALGSFLFEDVELAPGSAVLVQRYARAVHNENQGHKYAIAWTTYKGGTDVRGGNFFLASYGILILLAQDTAFAWQPAFYHTTSLGAYDPTFDVTELEEPTYNQQGVAFVTSSRLASMFAKWKALNISGKEKIAGFEREMLAGGSDADFNFKV</sequence>
<comment type="caution">
    <text evidence="2">The sequence shown here is derived from an EMBL/GenBank/DDBJ whole genome shotgun (WGS) entry which is preliminary data.</text>
</comment>
<dbReference type="OrthoDB" id="3060302at2759"/>
<dbReference type="AlphaFoldDB" id="A0A8H6HF85"/>
<evidence type="ECO:0000256" key="1">
    <source>
        <dbReference type="SAM" id="MobiDB-lite"/>
    </source>
</evidence>
<evidence type="ECO:0000313" key="3">
    <source>
        <dbReference type="Proteomes" id="UP000521943"/>
    </source>
</evidence>
<protein>
    <submittedName>
        <fullName evidence="2">Uncharacterized protein</fullName>
    </submittedName>
</protein>
<keyword evidence="3" id="KW-1185">Reference proteome</keyword>
<dbReference type="EMBL" id="JACGCI010000107">
    <property type="protein sequence ID" value="KAF6745330.1"/>
    <property type="molecule type" value="Genomic_DNA"/>
</dbReference>
<proteinExistence type="predicted"/>
<evidence type="ECO:0000313" key="2">
    <source>
        <dbReference type="EMBL" id="KAF6745330.1"/>
    </source>
</evidence>
<name>A0A8H6HF85_9AGAR</name>
<organism evidence="2 3">
    <name type="scientific">Ephemerocybe angulata</name>
    <dbReference type="NCBI Taxonomy" id="980116"/>
    <lineage>
        <taxon>Eukaryota</taxon>
        <taxon>Fungi</taxon>
        <taxon>Dikarya</taxon>
        <taxon>Basidiomycota</taxon>
        <taxon>Agaricomycotina</taxon>
        <taxon>Agaricomycetes</taxon>
        <taxon>Agaricomycetidae</taxon>
        <taxon>Agaricales</taxon>
        <taxon>Agaricineae</taxon>
        <taxon>Psathyrellaceae</taxon>
        <taxon>Ephemerocybe</taxon>
    </lineage>
</organism>
<dbReference type="Proteomes" id="UP000521943">
    <property type="component" value="Unassembled WGS sequence"/>
</dbReference>
<accession>A0A8H6HF85</accession>
<reference evidence="2 3" key="1">
    <citation type="submission" date="2020-07" db="EMBL/GenBank/DDBJ databases">
        <title>Comparative genomics of pyrophilous fungi reveals a link between fire events and developmental genes.</title>
        <authorList>
            <consortium name="DOE Joint Genome Institute"/>
            <person name="Steindorff A.S."/>
            <person name="Carver A."/>
            <person name="Calhoun S."/>
            <person name="Stillman K."/>
            <person name="Liu H."/>
            <person name="Lipzen A."/>
            <person name="Pangilinan J."/>
            <person name="Labutti K."/>
            <person name="Bruns T.D."/>
            <person name="Grigoriev I.V."/>
        </authorList>
    </citation>
    <scope>NUCLEOTIDE SEQUENCE [LARGE SCALE GENOMIC DNA]</scope>
    <source>
        <strain evidence="2 3">CBS 144469</strain>
    </source>
</reference>
<feature type="region of interest" description="Disordered" evidence="1">
    <location>
        <begin position="1"/>
        <end position="29"/>
    </location>
</feature>
<gene>
    <name evidence="2" type="ORF">DFP72DRAFT_824582</name>
</gene>